<comment type="caution">
    <text evidence="3">The sequence shown here is derived from an EMBL/GenBank/DDBJ whole genome shotgun (WGS) entry which is preliminary data.</text>
</comment>
<dbReference type="GO" id="GO:0003824">
    <property type="term" value="F:catalytic activity"/>
    <property type="evidence" value="ECO:0007669"/>
    <property type="project" value="InterPro"/>
</dbReference>
<protein>
    <recommendedName>
        <fullName evidence="2">Cyclodeaminase/cyclohydrolase domain-containing protein</fullName>
    </recommendedName>
</protein>
<dbReference type="AlphaFoldDB" id="A0AA37DGE4"/>
<reference evidence="3 4" key="1">
    <citation type="submission" date="2011-10" db="EMBL/GenBank/DDBJ databases">
        <title>The Genome Sequence of Lachnospiraceae bacterium ACC2.</title>
        <authorList>
            <consortium name="The Broad Institute Genome Sequencing Platform"/>
            <person name="Earl A."/>
            <person name="Ward D."/>
            <person name="Feldgarden M."/>
            <person name="Gevers D."/>
            <person name="Sizova M."/>
            <person name="Hazen A."/>
            <person name="Epstein S."/>
            <person name="Young S.K."/>
            <person name="Zeng Q."/>
            <person name="Gargeya S."/>
            <person name="Fitzgerald M."/>
            <person name="Haas B."/>
            <person name="Abouelleil A."/>
            <person name="Alvarado L."/>
            <person name="Arachchi H.M."/>
            <person name="Berlin A."/>
            <person name="Brown A."/>
            <person name="Chapman S.B."/>
            <person name="Chen Z."/>
            <person name="Dunbar C."/>
            <person name="Freedman E."/>
            <person name="Gearin G."/>
            <person name="Goldberg J."/>
            <person name="Griggs A."/>
            <person name="Gujja S."/>
            <person name="Heiman D."/>
            <person name="Howarth C."/>
            <person name="Larson L."/>
            <person name="Lui A."/>
            <person name="MacDonald P.J.P."/>
            <person name="Montmayeur A."/>
            <person name="Murphy C."/>
            <person name="Neiman D."/>
            <person name="Pearson M."/>
            <person name="Priest M."/>
            <person name="Roberts A."/>
            <person name="Saif S."/>
            <person name="Shea T."/>
            <person name="Shenoy N."/>
            <person name="Sisk P."/>
            <person name="Stolte C."/>
            <person name="Sykes S."/>
            <person name="Wortman J."/>
            <person name="Nusbaum C."/>
            <person name="Birren B."/>
        </authorList>
    </citation>
    <scope>NUCLEOTIDE SEQUENCE [LARGE SCALE GENOMIC DNA]</scope>
    <source>
        <strain evidence="3 4">ACC2</strain>
    </source>
</reference>
<dbReference type="Pfam" id="PF04961">
    <property type="entry name" value="FTCD_C"/>
    <property type="match status" value="1"/>
</dbReference>
<dbReference type="GeneID" id="86940361"/>
<feature type="coiled-coil region" evidence="1">
    <location>
        <begin position="54"/>
        <end position="81"/>
    </location>
</feature>
<dbReference type="RefSeq" id="WP_009532411.1">
    <property type="nucleotide sequence ID" value="NZ_CAUOLT010000057.1"/>
</dbReference>
<name>A0AA37DGE4_9FIRM</name>
<dbReference type="InterPro" id="IPR036178">
    <property type="entry name" value="Formintransfe-cycloase-like_sf"/>
</dbReference>
<feature type="coiled-coil region" evidence="1">
    <location>
        <begin position="181"/>
        <end position="208"/>
    </location>
</feature>
<keyword evidence="4" id="KW-1185">Reference proteome</keyword>
<organism evidence="3 4">
    <name type="scientific">Stomatobaculum longum</name>
    <dbReference type="NCBI Taxonomy" id="796942"/>
    <lineage>
        <taxon>Bacteria</taxon>
        <taxon>Bacillati</taxon>
        <taxon>Bacillota</taxon>
        <taxon>Clostridia</taxon>
        <taxon>Lachnospirales</taxon>
        <taxon>Lachnospiraceae</taxon>
        <taxon>Stomatobaculum</taxon>
    </lineage>
</organism>
<gene>
    <name evidence="3" type="ORF">HMPREF9623_00578</name>
</gene>
<evidence type="ECO:0000256" key="1">
    <source>
        <dbReference type="SAM" id="Coils"/>
    </source>
</evidence>
<evidence type="ECO:0000313" key="3">
    <source>
        <dbReference type="EMBL" id="EHO16979.1"/>
    </source>
</evidence>
<dbReference type="Proteomes" id="UP000018466">
    <property type="component" value="Unassembled WGS sequence"/>
</dbReference>
<sequence>MSEKLKEMSVAAFVDLTASDAPAPGGGSVSALFGSLSAALTGMVAGLTVGKKKYVEVEAEMREVAAAAEALKKELVEEIDRDSDSFNEFMAAMALPKNTDEEKAARKAAMQNGLKSAAKVPCHVAETAARIFPLAKTVVERGNTNAVTDGLVAAMAARTAVIGAGLNVKINLASIEDEDFVAEYSARVAALEEQAIAAEREIFALSELTREI</sequence>
<dbReference type="SUPFAM" id="SSF101262">
    <property type="entry name" value="Methenyltetrahydrofolate cyclohydrolase-like"/>
    <property type="match status" value="1"/>
</dbReference>
<evidence type="ECO:0000259" key="2">
    <source>
        <dbReference type="Pfam" id="PF04961"/>
    </source>
</evidence>
<keyword evidence="1" id="KW-0175">Coiled coil</keyword>
<dbReference type="EMBL" id="AGEL01000006">
    <property type="protein sequence ID" value="EHO16979.1"/>
    <property type="molecule type" value="Genomic_DNA"/>
</dbReference>
<dbReference type="Gene3D" id="1.20.120.680">
    <property type="entry name" value="Formiminotetrahydrofolate cyclodeaminase monomer, up-and-down helical bundle"/>
    <property type="match status" value="1"/>
</dbReference>
<evidence type="ECO:0000313" key="4">
    <source>
        <dbReference type="Proteomes" id="UP000018466"/>
    </source>
</evidence>
<dbReference type="InterPro" id="IPR007044">
    <property type="entry name" value="Cyclodeamin/CycHdrlase"/>
</dbReference>
<proteinExistence type="predicted"/>
<accession>A0AA37DGE4</accession>
<feature type="domain" description="Cyclodeaminase/cyclohydrolase" evidence="2">
    <location>
        <begin position="9"/>
        <end position="189"/>
    </location>
</feature>